<dbReference type="RefSeq" id="WP_256211830.1">
    <property type="nucleotide sequence ID" value="NZ_FOUB01000002.1"/>
</dbReference>
<keyword evidence="1" id="KW-0472">Membrane</keyword>
<keyword evidence="1" id="KW-1133">Transmembrane helix</keyword>
<evidence type="ECO:0000256" key="1">
    <source>
        <dbReference type="SAM" id="Phobius"/>
    </source>
</evidence>
<organism evidence="2 3">
    <name type="scientific">Nitrosomonas communis</name>
    <dbReference type="NCBI Taxonomy" id="44574"/>
    <lineage>
        <taxon>Bacteria</taxon>
        <taxon>Pseudomonadati</taxon>
        <taxon>Pseudomonadota</taxon>
        <taxon>Betaproteobacteria</taxon>
        <taxon>Nitrosomonadales</taxon>
        <taxon>Nitrosomonadaceae</taxon>
        <taxon>Nitrosomonas</taxon>
    </lineage>
</organism>
<keyword evidence="1" id="KW-0812">Transmembrane</keyword>
<evidence type="ECO:0000313" key="2">
    <source>
        <dbReference type="EMBL" id="SFL68729.1"/>
    </source>
</evidence>
<keyword evidence="3" id="KW-1185">Reference proteome</keyword>
<dbReference type="Pfam" id="PF07396">
    <property type="entry name" value="Porin_O_P"/>
    <property type="match status" value="1"/>
</dbReference>
<reference evidence="3" key="1">
    <citation type="submission" date="2016-10" db="EMBL/GenBank/DDBJ databases">
        <authorList>
            <person name="Varghese N."/>
            <person name="Submissions S."/>
        </authorList>
    </citation>
    <scope>NUCLEOTIDE SEQUENCE [LARGE SCALE GENOMIC DNA]</scope>
    <source>
        <strain evidence="3">Nm44</strain>
    </source>
</reference>
<dbReference type="EMBL" id="FOUB01000002">
    <property type="protein sequence ID" value="SFL68729.1"/>
    <property type="molecule type" value="Genomic_DNA"/>
</dbReference>
<dbReference type="AlphaFoldDB" id="A0A1I4JQ92"/>
<dbReference type="InterPro" id="IPR010870">
    <property type="entry name" value="Porin_O/P"/>
</dbReference>
<dbReference type="Gene3D" id="2.40.160.10">
    <property type="entry name" value="Porin"/>
    <property type="match status" value="1"/>
</dbReference>
<accession>A0A1I4JQ92</accession>
<evidence type="ECO:0000313" key="3">
    <source>
        <dbReference type="Proteomes" id="UP000183287"/>
    </source>
</evidence>
<proteinExistence type="predicted"/>
<dbReference type="SUPFAM" id="SSF56935">
    <property type="entry name" value="Porins"/>
    <property type="match status" value="1"/>
</dbReference>
<protein>
    <submittedName>
        <fullName evidence="2">Phosphate-selective porin OprO and OprP</fullName>
    </submittedName>
</protein>
<dbReference type="STRING" id="44574.AAW31_00335"/>
<dbReference type="InterPro" id="IPR023614">
    <property type="entry name" value="Porin_dom_sf"/>
</dbReference>
<dbReference type="Proteomes" id="UP000183287">
    <property type="component" value="Unassembled WGS sequence"/>
</dbReference>
<feature type="transmembrane region" description="Helical" evidence="1">
    <location>
        <begin position="48"/>
        <end position="69"/>
    </location>
</feature>
<gene>
    <name evidence="2" type="ORF">SAMN05421863_1002163</name>
</gene>
<sequence length="474" mass="52533">MIVSAKIQRRVERVIENHPFVTIKANHGVMVAITPEKLIQYESSMKRVIPFFVLLVLIILSMTPCYAVNVSFKGGPRIKSDEGNFEIGLNGRAHLDVHSFYPDQADPNYPPFGSQLLSSNDRDGFNWRRTYATLTGKIYSLNFKFENDFAVNANSAFPHSLREAWLSTKLGPGQITLGQFKPYRGMEELTSSNEITLMERPSTSSTGIYSGRQFLTGIGYKAMIRDNMGFGIDVMSLSHFGLPIEGITYGGRMVWLPLDKEGNILHLGFSLSRDTASKDSLPAKIVDIYGGREGISQSLGMAGTSPGAPKSNSQSTFSAEAAYAFKALTLQGEYAISHLDNTHQVNGNTKDSTIHAFYIQASWFVTGENAVYKKDRGTFGKPKPIRKLGALELAARYDLAENVNQSLGADPCKTGTSKCQVQVITLGINWYPYQNIRFMLNYYLTEANIGHTGSETLTRKDNPSVLSFRTQLSF</sequence>
<name>A0A1I4JQ92_9PROT</name>